<dbReference type="InterPro" id="IPR032809">
    <property type="entry name" value="Put_HupE_UreJ"/>
</dbReference>
<dbReference type="RefSeq" id="WP_171227449.1">
    <property type="nucleotide sequence ID" value="NZ_CP053085.1"/>
</dbReference>
<proteinExistence type="predicted"/>
<dbReference type="Proteomes" id="UP000500938">
    <property type="component" value="Chromosome"/>
</dbReference>
<dbReference type="KEGG" id="ggr:HKW67_22010"/>
<keyword evidence="1" id="KW-0812">Transmembrane</keyword>
<sequence>MFDEFRVYLELGFRHIADLAGYDHILFVVALAIPFSIRDWRRLAVLVTAFTVGHSITLALATLRLVSVSSNVVETLIPATILFTALDAYTAATPQRPENPVTVKRYLIALLFGLIHGLGFSSYLRALLGDEERIGLPLLAFNVGLELGQLLILALVLAVGALLVPAILQRRRWVQLLVGVTGGLALMLLVQRLRAWS</sequence>
<feature type="transmembrane region" description="Helical" evidence="1">
    <location>
        <begin position="44"/>
        <end position="63"/>
    </location>
</feature>
<keyword evidence="1" id="KW-1133">Transmembrane helix</keyword>
<feature type="transmembrane region" description="Helical" evidence="1">
    <location>
        <begin position="173"/>
        <end position="190"/>
    </location>
</feature>
<feature type="transmembrane region" description="Helical" evidence="1">
    <location>
        <begin position="75"/>
        <end position="94"/>
    </location>
</feature>
<protein>
    <submittedName>
        <fullName evidence="2">HupE/UreJ family protein</fullName>
    </submittedName>
</protein>
<evidence type="ECO:0000313" key="2">
    <source>
        <dbReference type="EMBL" id="QJR38012.1"/>
    </source>
</evidence>
<keyword evidence="3" id="KW-1185">Reference proteome</keyword>
<feature type="transmembrane region" description="Helical" evidence="1">
    <location>
        <begin position="147"/>
        <end position="168"/>
    </location>
</feature>
<feature type="transmembrane region" description="Helical" evidence="1">
    <location>
        <begin position="106"/>
        <end position="127"/>
    </location>
</feature>
<organism evidence="2 3">
    <name type="scientific">Gemmatimonas groenlandica</name>
    <dbReference type="NCBI Taxonomy" id="2732249"/>
    <lineage>
        <taxon>Bacteria</taxon>
        <taxon>Pseudomonadati</taxon>
        <taxon>Gemmatimonadota</taxon>
        <taxon>Gemmatimonadia</taxon>
        <taxon>Gemmatimonadales</taxon>
        <taxon>Gemmatimonadaceae</taxon>
        <taxon>Gemmatimonas</taxon>
    </lineage>
</organism>
<evidence type="ECO:0000256" key="1">
    <source>
        <dbReference type="SAM" id="Phobius"/>
    </source>
</evidence>
<keyword evidence="1" id="KW-0472">Membrane</keyword>
<gene>
    <name evidence="2" type="ORF">HKW67_22010</name>
</gene>
<evidence type="ECO:0000313" key="3">
    <source>
        <dbReference type="Proteomes" id="UP000500938"/>
    </source>
</evidence>
<name>A0A6M4IYN6_9BACT</name>
<accession>A0A6M4IYN6</accession>
<dbReference type="EMBL" id="CP053085">
    <property type="protein sequence ID" value="QJR38012.1"/>
    <property type="molecule type" value="Genomic_DNA"/>
</dbReference>
<dbReference type="Pfam" id="PF13795">
    <property type="entry name" value="HupE_UreJ_2"/>
    <property type="match status" value="1"/>
</dbReference>
<dbReference type="AlphaFoldDB" id="A0A6M4IYN6"/>
<feature type="transmembrane region" description="Helical" evidence="1">
    <location>
        <begin position="20"/>
        <end position="37"/>
    </location>
</feature>
<reference evidence="2 3" key="1">
    <citation type="submission" date="2020-05" db="EMBL/GenBank/DDBJ databases">
        <title>Complete genome sequence of Gemmatimonas greenlandica TET16.</title>
        <authorList>
            <person name="Zeng Y."/>
        </authorList>
    </citation>
    <scope>NUCLEOTIDE SEQUENCE [LARGE SCALE GENOMIC DNA]</scope>
    <source>
        <strain evidence="2 3">TET16</strain>
    </source>
</reference>